<evidence type="ECO:0000313" key="3">
    <source>
        <dbReference type="Proteomes" id="UP000187209"/>
    </source>
</evidence>
<comment type="caution">
    <text evidence="2">The sequence shown here is derived from an EMBL/GenBank/DDBJ whole genome shotgun (WGS) entry which is preliminary data.</text>
</comment>
<proteinExistence type="predicted"/>
<evidence type="ECO:0000256" key="1">
    <source>
        <dbReference type="SAM" id="MobiDB-lite"/>
    </source>
</evidence>
<dbReference type="AlphaFoldDB" id="A0A1R2CK99"/>
<dbReference type="Proteomes" id="UP000187209">
    <property type="component" value="Unassembled WGS sequence"/>
</dbReference>
<name>A0A1R2CK99_9CILI</name>
<keyword evidence="3" id="KW-1185">Reference proteome</keyword>
<feature type="region of interest" description="Disordered" evidence="1">
    <location>
        <begin position="100"/>
        <end position="120"/>
    </location>
</feature>
<dbReference type="EMBL" id="MPUH01000126">
    <property type="protein sequence ID" value="OMJ89427.1"/>
    <property type="molecule type" value="Genomic_DNA"/>
</dbReference>
<reference evidence="2 3" key="1">
    <citation type="submission" date="2016-11" db="EMBL/GenBank/DDBJ databases">
        <title>The macronuclear genome of Stentor coeruleus: a giant cell with tiny introns.</title>
        <authorList>
            <person name="Slabodnick M."/>
            <person name="Ruby J.G."/>
            <person name="Reiff S.B."/>
            <person name="Swart E.C."/>
            <person name="Gosai S."/>
            <person name="Prabakaran S."/>
            <person name="Witkowska E."/>
            <person name="Larue G.E."/>
            <person name="Fisher S."/>
            <person name="Freeman R.M."/>
            <person name="Gunawardena J."/>
            <person name="Chu W."/>
            <person name="Stover N.A."/>
            <person name="Gregory B.D."/>
            <person name="Nowacki M."/>
            <person name="Derisi J."/>
            <person name="Roy S.W."/>
            <person name="Marshall W.F."/>
            <person name="Sood P."/>
        </authorList>
    </citation>
    <scope>NUCLEOTIDE SEQUENCE [LARGE SCALE GENOMIC DNA]</scope>
    <source>
        <strain evidence="2">WM001</strain>
    </source>
</reference>
<accession>A0A1R2CK99</accession>
<protein>
    <submittedName>
        <fullName evidence="2">Uncharacterized protein</fullName>
    </submittedName>
</protein>
<organism evidence="2 3">
    <name type="scientific">Stentor coeruleus</name>
    <dbReference type="NCBI Taxonomy" id="5963"/>
    <lineage>
        <taxon>Eukaryota</taxon>
        <taxon>Sar</taxon>
        <taxon>Alveolata</taxon>
        <taxon>Ciliophora</taxon>
        <taxon>Postciliodesmatophora</taxon>
        <taxon>Heterotrichea</taxon>
        <taxon>Heterotrichida</taxon>
        <taxon>Stentoridae</taxon>
        <taxon>Stentor</taxon>
    </lineage>
</organism>
<gene>
    <name evidence="2" type="ORF">SteCoe_8426</name>
</gene>
<evidence type="ECO:0000313" key="2">
    <source>
        <dbReference type="EMBL" id="OMJ89427.1"/>
    </source>
</evidence>
<sequence>MSIDSLSKQLPIGHILERRFSPYKKANNFIKHFEKHLSSKHQIDYDNTLVTLHSKFTHKTPEPEPKITSISPMAKLTRELQHKIEAINTYNNLSESKPIKRRTKRIKSQKPQSISKLESKKNKKNYFQMINQAYYEIGKRNVSLSGKINKDQEDMSRITKSFLSKKRLKAEGNEKDDSIRESEKRDFMITEISSPECCGVSYTEESPVKSYYSNAFNCKLKNCSGEWHGGKRMKNYPKAMRKNEDMKSLLSISPILDLNKCVGFF</sequence>